<dbReference type="EMBL" id="CM000880">
    <property type="protein sequence ID" value="KQK13874.1"/>
    <property type="molecule type" value="Genomic_DNA"/>
</dbReference>
<reference evidence="4 5" key="1">
    <citation type="journal article" date="2010" name="Nature">
        <title>Genome sequencing and analysis of the model grass Brachypodium distachyon.</title>
        <authorList>
            <consortium name="International Brachypodium Initiative"/>
        </authorList>
    </citation>
    <scope>NUCLEOTIDE SEQUENCE [LARGE SCALE GENOMIC DNA]</scope>
    <source>
        <strain evidence="4 5">Bd21</strain>
    </source>
</reference>
<evidence type="ECO:0000256" key="2">
    <source>
        <dbReference type="SAM" id="SignalP"/>
    </source>
</evidence>
<dbReference type="Gene3D" id="2.60.120.10">
    <property type="entry name" value="Jelly Rolls"/>
    <property type="match status" value="2"/>
</dbReference>
<feature type="compositionally biased region" description="Basic and acidic residues" evidence="1">
    <location>
        <begin position="61"/>
        <end position="92"/>
    </location>
</feature>
<proteinExistence type="predicted"/>
<feature type="compositionally biased region" description="Low complexity" evidence="1">
    <location>
        <begin position="437"/>
        <end position="447"/>
    </location>
</feature>
<dbReference type="SUPFAM" id="SSF51182">
    <property type="entry name" value="RmlC-like cupins"/>
    <property type="match status" value="1"/>
</dbReference>
<dbReference type="eggNOG" id="ENOG502QQEP">
    <property type="taxonomic scope" value="Eukaryota"/>
</dbReference>
<feature type="compositionally biased region" description="Basic and acidic residues" evidence="1">
    <location>
        <begin position="557"/>
        <end position="568"/>
    </location>
</feature>
<feature type="region of interest" description="Disordered" evidence="1">
    <location>
        <begin position="536"/>
        <end position="580"/>
    </location>
</feature>
<dbReference type="AlphaFoldDB" id="I1GPS5"/>
<dbReference type="InterPro" id="IPR011051">
    <property type="entry name" value="RmlC_Cupin_sf"/>
</dbReference>
<dbReference type="STRING" id="15368.I1GPS5"/>
<reference evidence="5" key="3">
    <citation type="submission" date="2018-08" db="UniProtKB">
        <authorList>
            <consortium name="EnsemblPlants"/>
        </authorList>
    </citation>
    <scope>IDENTIFICATION</scope>
    <source>
        <strain evidence="5">cv. Bd21</strain>
    </source>
</reference>
<dbReference type="OMA" id="NLEVVCF"/>
<dbReference type="FunCoup" id="I1GPS5">
    <property type="interactions" value="1979"/>
</dbReference>
<dbReference type="InterPro" id="IPR006045">
    <property type="entry name" value="Cupin_1"/>
</dbReference>
<evidence type="ECO:0000256" key="1">
    <source>
        <dbReference type="SAM" id="MobiDB-lite"/>
    </source>
</evidence>
<feature type="domain" description="Cupin type-1" evidence="3">
    <location>
        <begin position="104"/>
        <end position="256"/>
    </location>
</feature>
<feature type="compositionally biased region" description="Basic and acidic residues" evidence="1">
    <location>
        <begin position="398"/>
        <end position="422"/>
    </location>
</feature>
<dbReference type="HOGENOM" id="CLU_018703_1_1_1"/>
<evidence type="ECO:0000259" key="3">
    <source>
        <dbReference type="SMART" id="SM00835"/>
    </source>
</evidence>
<protein>
    <recommendedName>
        <fullName evidence="3">Cupin type-1 domain-containing protein</fullName>
    </recommendedName>
</protein>
<keyword evidence="2" id="KW-0732">Signal</keyword>
<name>I1GPS5_BRADI</name>
<dbReference type="Proteomes" id="UP000008810">
    <property type="component" value="Chromosome 1"/>
</dbReference>
<organism evidence="4">
    <name type="scientific">Brachypodium distachyon</name>
    <name type="common">Purple false brome</name>
    <name type="synonym">Trachynia distachya</name>
    <dbReference type="NCBI Taxonomy" id="15368"/>
    <lineage>
        <taxon>Eukaryota</taxon>
        <taxon>Viridiplantae</taxon>
        <taxon>Streptophyta</taxon>
        <taxon>Embryophyta</taxon>
        <taxon>Tracheophyta</taxon>
        <taxon>Spermatophyta</taxon>
        <taxon>Magnoliopsida</taxon>
        <taxon>Liliopsida</taxon>
        <taxon>Poales</taxon>
        <taxon>Poaceae</taxon>
        <taxon>BOP clade</taxon>
        <taxon>Pooideae</taxon>
        <taxon>Stipodae</taxon>
        <taxon>Brachypodieae</taxon>
        <taxon>Brachypodium</taxon>
    </lineage>
</organism>
<feature type="region of interest" description="Disordered" evidence="1">
    <location>
        <begin position="287"/>
        <end position="306"/>
    </location>
</feature>
<dbReference type="PANTHER" id="PTHR31189">
    <property type="entry name" value="OS03G0336100 PROTEIN-RELATED"/>
    <property type="match status" value="1"/>
</dbReference>
<feature type="region of interest" description="Disordered" evidence="1">
    <location>
        <begin position="26"/>
        <end position="45"/>
    </location>
</feature>
<dbReference type="CDD" id="cd02244">
    <property type="entry name" value="cupin_7S_vicilin-like_N"/>
    <property type="match status" value="1"/>
</dbReference>
<evidence type="ECO:0000313" key="5">
    <source>
        <dbReference type="EnsemblPlants" id="KQK13874"/>
    </source>
</evidence>
<feature type="chain" id="PRO_5014093996" description="Cupin type-1 domain-containing protein" evidence="2">
    <location>
        <begin position="25"/>
        <end position="580"/>
    </location>
</feature>
<accession>I1GPS5</accession>
<keyword evidence="6" id="KW-1185">Reference proteome</keyword>
<sequence length="580" mass="64670">MASRARASVLVLFLLAAGVLFAAASTSSSREEEQRSLEQCQQRCQEGQSTRHQQAECLQQCKDRQQQEQEGRGRHGEGSSSGREGRREDEKQQQQQQQESRRPYVFGPRSFQSIVQNEQGFIKSLPPFSEASRLLRGIKNYRVAVLEANPRSFVVPGFADADGIGYVAQGEGVLTLIQNGERQSYTVREGDVIVAPAGTLMYLANTDGRRKLVVVKILHTISVPGEFQYFRADSLVSSLSKPIQRAAFKASDEQLEKVFGRQRQQQQQEGEEEGFIIRASEEQLRELRRQASSGSSHGSHWPLPPFGGESSAATFNLLEQRPKISNQHGRLYEADARSFRPLADHDVRVALVNITAGSMTAPFYNSRSVKFAVVVQGSGEVEIVCPHQSSSSSSSQDEPERRRGQSEQGRESRRGQSERQQQEEQSSEDEREERQQGRGQQQQQQQGRYERIRARVSVGSAFVVPPGHPVVEIASSSRGGGDDNNNLQIACFEIRAEKNDRVYLAGANNVFSQLDRISKDLAFGDARAVDEMVRGNQKKKGFLPGPEQQQQEQQGEEGERRRGGRGGDMETFLRMATGVL</sequence>
<dbReference type="CDD" id="cd02245">
    <property type="entry name" value="cupin_7S_vicilin-like_C"/>
    <property type="match status" value="1"/>
</dbReference>
<evidence type="ECO:0000313" key="4">
    <source>
        <dbReference type="EMBL" id="KQK13874.1"/>
    </source>
</evidence>
<dbReference type="SMART" id="SM00835">
    <property type="entry name" value="Cupin_1"/>
    <property type="match status" value="2"/>
</dbReference>
<dbReference type="Pfam" id="PF00190">
    <property type="entry name" value="Cupin_1"/>
    <property type="match status" value="2"/>
</dbReference>
<dbReference type="KEGG" id="bdi:100840361"/>
<dbReference type="Gramene" id="KQK13874">
    <property type="protein sequence ID" value="KQK13874"/>
    <property type="gene ID" value="BRADI_1g13040v3"/>
</dbReference>
<gene>
    <name evidence="5" type="primary">LOC100840361</name>
    <name evidence="4" type="ORF">BRADI_1g13040v3</name>
</gene>
<reference evidence="4" key="2">
    <citation type="submission" date="2017-06" db="EMBL/GenBank/DDBJ databases">
        <title>WGS assembly of Brachypodium distachyon.</title>
        <authorList>
            <consortium name="The International Brachypodium Initiative"/>
            <person name="Lucas S."/>
            <person name="Harmon-Smith M."/>
            <person name="Lail K."/>
            <person name="Tice H."/>
            <person name="Grimwood J."/>
            <person name="Bruce D."/>
            <person name="Barry K."/>
            <person name="Shu S."/>
            <person name="Lindquist E."/>
            <person name="Wang M."/>
            <person name="Pitluck S."/>
            <person name="Vogel J.P."/>
            <person name="Garvin D.F."/>
            <person name="Mockler T.C."/>
            <person name="Schmutz J."/>
            <person name="Rokhsar D."/>
            <person name="Bevan M.W."/>
        </authorList>
    </citation>
    <scope>NUCLEOTIDE SEQUENCE</scope>
    <source>
        <strain evidence="4">Bd21</strain>
    </source>
</reference>
<feature type="signal peptide" evidence="2">
    <location>
        <begin position="1"/>
        <end position="24"/>
    </location>
</feature>
<feature type="region of interest" description="Disordered" evidence="1">
    <location>
        <begin position="55"/>
        <end position="103"/>
    </location>
</feature>
<dbReference type="EnsemblPlants" id="KQK13874">
    <property type="protein sequence ID" value="KQK13874"/>
    <property type="gene ID" value="BRADI_1g13040v3"/>
</dbReference>
<feature type="region of interest" description="Disordered" evidence="1">
    <location>
        <begin position="384"/>
        <end position="450"/>
    </location>
</feature>
<feature type="domain" description="Cupin type-1" evidence="3">
    <location>
        <begin position="315"/>
        <end position="530"/>
    </location>
</feature>
<dbReference type="InterPro" id="IPR050253">
    <property type="entry name" value="Seed_Storage-Functional"/>
</dbReference>
<dbReference type="OrthoDB" id="1912756at2759"/>
<dbReference type="GeneID" id="100840361"/>
<dbReference type="InterPro" id="IPR014710">
    <property type="entry name" value="RmlC-like_jellyroll"/>
</dbReference>
<evidence type="ECO:0000313" key="6">
    <source>
        <dbReference type="Proteomes" id="UP000008810"/>
    </source>
</evidence>
<dbReference type="RefSeq" id="XP_003559611.1">
    <property type="nucleotide sequence ID" value="XM_003559563.3"/>
</dbReference>
<dbReference type="PANTHER" id="PTHR31189:SF79">
    <property type="entry name" value="63 KDA GLOBULIN-LIKE PROTEIN"/>
    <property type="match status" value="1"/>
</dbReference>